<evidence type="ECO:0000256" key="1">
    <source>
        <dbReference type="ARBA" id="ARBA00022603"/>
    </source>
</evidence>
<dbReference type="InterPro" id="IPR001214">
    <property type="entry name" value="SET_dom"/>
</dbReference>
<dbReference type="InterPro" id="IPR015353">
    <property type="entry name" value="Rubisco_LSMT_subst-bd"/>
</dbReference>
<dbReference type="GO" id="GO:0005634">
    <property type="term" value="C:nucleus"/>
    <property type="evidence" value="ECO:0007669"/>
    <property type="project" value="TreeGrafter"/>
</dbReference>
<dbReference type="Gene3D" id="3.90.1410.10">
    <property type="entry name" value="set domain protein methyltransferase, domain 1"/>
    <property type="match status" value="1"/>
</dbReference>
<dbReference type="Proteomes" id="UP001303373">
    <property type="component" value="Chromosome 1"/>
</dbReference>
<evidence type="ECO:0000313" key="5">
    <source>
        <dbReference type="EMBL" id="WPG97781.1"/>
    </source>
</evidence>
<dbReference type="AlphaFoldDB" id="A0AAQ3M3F2"/>
<gene>
    <name evidence="5" type="ORF">R9X50_00056200</name>
</gene>
<feature type="domain" description="SET" evidence="4">
    <location>
        <begin position="14"/>
        <end position="234"/>
    </location>
</feature>
<dbReference type="GO" id="GO:0016279">
    <property type="term" value="F:protein-lysine N-methyltransferase activity"/>
    <property type="evidence" value="ECO:0007669"/>
    <property type="project" value="UniProtKB-ARBA"/>
</dbReference>
<dbReference type="InterPro" id="IPR036464">
    <property type="entry name" value="Rubisco_LSMT_subst-bd_sf"/>
</dbReference>
<dbReference type="PANTHER" id="PTHR13271">
    <property type="entry name" value="UNCHARACTERIZED PUTATIVE METHYLTRANSFERASE"/>
    <property type="match status" value="1"/>
</dbReference>
<dbReference type="SUPFAM" id="SSF82199">
    <property type="entry name" value="SET domain"/>
    <property type="match status" value="1"/>
</dbReference>
<evidence type="ECO:0000256" key="3">
    <source>
        <dbReference type="ARBA" id="ARBA00022691"/>
    </source>
</evidence>
<name>A0AAQ3M3F2_9PEZI</name>
<dbReference type="EMBL" id="CP138580">
    <property type="protein sequence ID" value="WPG97781.1"/>
    <property type="molecule type" value="Genomic_DNA"/>
</dbReference>
<dbReference type="SUPFAM" id="SSF81822">
    <property type="entry name" value="RuBisCo LSMT C-terminal, substrate-binding domain"/>
    <property type="match status" value="1"/>
</dbReference>
<protein>
    <recommendedName>
        <fullName evidence="4">SET domain-containing protein</fullName>
    </recommendedName>
</protein>
<dbReference type="PANTHER" id="PTHR13271:SF34">
    <property type="entry name" value="N-LYSINE METHYLTRANSFERASE SETD6"/>
    <property type="match status" value="1"/>
</dbReference>
<reference evidence="5 6" key="1">
    <citation type="submission" date="2023-11" db="EMBL/GenBank/DDBJ databases">
        <title>An acidophilic fungus is an integral part of prey digestion in a carnivorous sundew plant.</title>
        <authorList>
            <person name="Tsai I.J."/>
        </authorList>
    </citation>
    <scope>NUCLEOTIDE SEQUENCE [LARGE SCALE GENOMIC DNA]</scope>
    <source>
        <strain evidence="5">169a</strain>
    </source>
</reference>
<dbReference type="CDD" id="cd10527">
    <property type="entry name" value="SET_LSMT"/>
    <property type="match status" value="1"/>
</dbReference>
<accession>A0AAQ3M3F2</accession>
<keyword evidence="3" id="KW-0949">S-adenosyl-L-methionine</keyword>
<dbReference type="InterPro" id="IPR050600">
    <property type="entry name" value="SETD3_SETD6_MTase"/>
</dbReference>
<dbReference type="Pfam" id="PF00856">
    <property type="entry name" value="SET"/>
    <property type="match status" value="1"/>
</dbReference>
<dbReference type="GO" id="GO:0032259">
    <property type="term" value="P:methylation"/>
    <property type="evidence" value="ECO:0007669"/>
    <property type="project" value="UniProtKB-KW"/>
</dbReference>
<evidence type="ECO:0000313" key="6">
    <source>
        <dbReference type="Proteomes" id="UP001303373"/>
    </source>
</evidence>
<organism evidence="5 6">
    <name type="scientific">Acrodontium crateriforme</name>
    <dbReference type="NCBI Taxonomy" id="150365"/>
    <lineage>
        <taxon>Eukaryota</taxon>
        <taxon>Fungi</taxon>
        <taxon>Dikarya</taxon>
        <taxon>Ascomycota</taxon>
        <taxon>Pezizomycotina</taxon>
        <taxon>Dothideomycetes</taxon>
        <taxon>Dothideomycetidae</taxon>
        <taxon>Mycosphaerellales</taxon>
        <taxon>Teratosphaeriaceae</taxon>
        <taxon>Acrodontium</taxon>
    </lineage>
</organism>
<evidence type="ECO:0000259" key="4">
    <source>
        <dbReference type="PROSITE" id="PS50280"/>
    </source>
</evidence>
<dbReference type="PROSITE" id="PS50280">
    <property type="entry name" value="SET"/>
    <property type="match status" value="1"/>
</dbReference>
<dbReference type="InterPro" id="IPR046341">
    <property type="entry name" value="SET_dom_sf"/>
</dbReference>
<keyword evidence="2" id="KW-0808">Transferase</keyword>
<keyword evidence="6" id="KW-1185">Reference proteome</keyword>
<keyword evidence="1" id="KW-0489">Methyltransferase</keyword>
<sequence length="398" mass="44519">MESWLKRSGATGLDGLELADFLGIGRGIKALRQFEEGETIFTIPQSVLWTVDHAYADPILGPALLSARPPLSIDDTLAIYILFVRSRRSGYDGRQSHIAALPTSYTSSIFFAENELQLCAGSSLYATTIHLIQQIEDDYQKLVTRLFERHENLFPRDEFTIDDYKWALCTVWSRAMDFKLHDEKSIRLLGPFADMLNHSSQVEQCHTYDPISGNLSVLAGKPYECGDQVFINYGPVPNNRLSRLYGFVMPGNPNDCYDLVLSTQPEAPFFEQKRRLWVSAGLDSTCTITLTLTEPLPSSVLQYLRIQRLNASDIVSMTLHQGDAASEKISTANEIEILEFLVESISGLLDGFKPQLEDLEELLAKGVYTPAGNAWMAAHVSMVREGFAGNGRERYCGQ</sequence>
<proteinExistence type="predicted"/>
<dbReference type="Pfam" id="PF09273">
    <property type="entry name" value="Rubis-subs-bind"/>
    <property type="match status" value="1"/>
</dbReference>
<dbReference type="Gene3D" id="3.90.1420.10">
    <property type="entry name" value="Rubisco LSMT, substrate-binding domain"/>
    <property type="match status" value="1"/>
</dbReference>
<evidence type="ECO:0000256" key="2">
    <source>
        <dbReference type="ARBA" id="ARBA00022679"/>
    </source>
</evidence>